<dbReference type="Proteomes" id="UP000054538">
    <property type="component" value="Unassembled WGS sequence"/>
</dbReference>
<organism evidence="1 2">
    <name type="scientific">Paxillus rubicundulus Ve08.2h10</name>
    <dbReference type="NCBI Taxonomy" id="930991"/>
    <lineage>
        <taxon>Eukaryota</taxon>
        <taxon>Fungi</taxon>
        <taxon>Dikarya</taxon>
        <taxon>Basidiomycota</taxon>
        <taxon>Agaricomycotina</taxon>
        <taxon>Agaricomycetes</taxon>
        <taxon>Agaricomycetidae</taxon>
        <taxon>Boletales</taxon>
        <taxon>Paxilineae</taxon>
        <taxon>Paxillaceae</taxon>
        <taxon>Paxillus</taxon>
    </lineage>
</organism>
<keyword evidence="2" id="KW-1185">Reference proteome</keyword>
<proteinExistence type="predicted"/>
<evidence type="ECO:0000313" key="1">
    <source>
        <dbReference type="EMBL" id="KIK77508.1"/>
    </source>
</evidence>
<name>A0A0D0CQ75_9AGAM</name>
<reference evidence="2" key="2">
    <citation type="submission" date="2015-01" db="EMBL/GenBank/DDBJ databases">
        <title>Evolutionary Origins and Diversification of the Mycorrhizal Mutualists.</title>
        <authorList>
            <consortium name="DOE Joint Genome Institute"/>
            <consortium name="Mycorrhizal Genomics Consortium"/>
            <person name="Kohler A."/>
            <person name="Kuo A."/>
            <person name="Nagy L.G."/>
            <person name="Floudas D."/>
            <person name="Copeland A."/>
            <person name="Barry K.W."/>
            <person name="Cichocki N."/>
            <person name="Veneault-Fourrey C."/>
            <person name="LaButti K."/>
            <person name="Lindquist E.A."/>
            <person name="Lipzen A."/>
            <person name="Lundell T."/>
            <person name="Morin E."/>
            <person name="Murat C."/>
            <person name="Riley R."/>
            <person name="Ohm R."/>
            <person name="Sun H."/>
            <person name="Tunlid A."/>
            <person name="Henrissat B."/>
            <person name="Grigoriev I.V."/>
            <person name="Hibbett D.S."/>
            <person name="Martin F."/>
        </authorList>
    </citation>
    <scope>NUCLEOTIDE SEQUENCE [LARGE SCALE GENOMIC DNA]</scope>
    <source>
        <strain evidence="2">Ve08.2h10</strain>
    </source>
</reference>
<accession>A0A0D0CQ75</accession>
<dbReference type="EMBL" id="KN826955">
    <property type="protein sequence ID" value="KIK77508.1"/>
    <property type="molecule type" value="Genomic_DNA"/>
</dbReference>
<reference evidence="1 2" key="1">
    <citation type="submission" date="2014-04" db="EMBL/GenBank/DDBJ databases">
        <authorList>
            <consortium name="DOE Joint Genome Institute"/>
            <person name="Kuo A."/>
            <person name="Kohler A."/>
            <person name="Jargeat P."/>
            <person name="Nagy L.G."/>
            <person name="Floudas D."/>
            <person name="Copeland A."/>
            <person name="Barry K.W."/>
            <person name="Cichocki N."/>
            <person name="Veneault-Fourrey C."/>
            <person name="LaButti K."/>
            <person name="Lindquist E.A."/>
            <person name="Lipzen A."/>
            <person name="Lundell T."/>
            <person name="Morin E."/>
            <person name="Murat C."/>
            <person name="Sun H."/>
            <person name="Tunlid A."/>
            <person name="Henrissat B."/>
            <person name="Grigoriev I.V."/>
            <person name="Hibbett D.S."/>
            <person name="Martin F."/>
            <person name="Nordberg H.P."/>
            <person name="Cantor M.N."/>
            <person name="Hua S.X."/>
        </authorList>
    </citation>
    <scope>NUCLEOTIDE SEQUENCE [LARGE SCALE GENOMIC DNA]</scope>
    <source>
        <strain evidence="1 2">Ve08.2h10</strain>
    </source>
</reference>
<dbReference type="HOGENOM" id="CLU_191097_0_0_1"/>
<evidence type="ECO:0000313" key="2">
    <source>
        <dbReference type="Proteomes" id="UP000054538"/>
    </source>
</evidence>
<protein>
    <submittedName>
        <fullName evidence="1">Uncharacterized protein</fullName>
    </submittedName>
</protein>
<dbReference type="AlphaFoldDB" id="A0A0D0CQ75"/>
<sequence>MDLSLRSRPNISKMNPSPQMWIQCVKSGPNESKFNPTSQKWTQHFGPARNGHHSPALEMVYSNLPANFQLHLCISRCPPLQF</sequence>
<gene>
    <name evidence="1" type="ORF">PAXRUDRAFT_834968</name>
</gene>
<dbReference type="InParanoid" id="A0A0D0CQ75"/>